<dbReference type="PANTHER" id="PTHR30237">
    <property type="entry name" value="MURAMOYLTETRAPEPTIDE CARBOXYPEPTIDASE"/>
    <property type="match status" value="1"/>
</dbReference>
<dbReference type="InterPro" id="IPR040921">
    <property type="entry name" value="Peptidase_S66C"/>
</dbReference>
<accession>A0AA41ZLF7</accession>
<dbReference type="EMBL" id="JAPIVE010000002">
    <property type="protein sequence ID" value="MCX2524261.1"/>
    <property type="molecule type" value="Genomic_DNA"/>
</dbReference>
<evidence type="ECO:0000256" key="2">
    <source>
        <dbReference type="ARBA" id="ARBA00022801"/>
    </source>
</evidence>
<dbReference type="InterPro" id="IPR029062">
    <property type="entry name" value="Class_I_gatase-like"/>
</dbReference>
<dbReference type="InterPro" id="IPR003507">
    <property type="entry name" value="S66_fam"/>
</dbReference>
<dbReference type="CDD" id="cd07062">
    <property type="entry name" value="Peptidase_S66_mccF_like"/>
    <property type="match status" value="1"/>
</dbReference>
<dbReference type="RefSeq" id="WP_265896154.1">
    <property type="nucleotide sequence ID" value="NZ_JAPIVE010000002.1"/>
</dbReference>
<evidence type="ECO:0000313" key="6">
    <source>
        <dbReference type="EMBL" id="MCX2524261.1"/>
    </source>
</evidence>
<comment type="similarity">
    <text evidence="1">Belongs to the peptidase S66 family.</text>
</comment>
<dbReference type="InterPro" id="IPR027461">
    <property type="entry name" value="Carboxypeptidase_A_C_sf"/>
</dbReference>
<gene>
    <name evidence="6" type="ORF">OQ287_08410</name>
</gene>
<feature type="active site" description="Charge relay system" evidence="3">
    <location>
        <position position="298"/>
    </location>
</feature>
<dbReference type="SUPFAM" id="SSF141986">
    <property type="entry name" value="LD-carboxypeptidase A C-terminal domain-like"/>
    <property type="match status" value="1"/>
</dbReference>
<organism evidence="6 7">
    <name type="scientific">Larsenimonas rhizosphaerae</name>
    <dbReference type="NCBI Taxonomy" id="2944682"/>
    <lineage>
        <taxon>Bacteria</taxon>
        <taxon>Pseudomonadati</taxon>
        <taxon>Pseudomonadota</taxon>
        <taxon>Gammaproteobacteria</taxon>
        <taxon>Oceanospirillales</taxon>
        <taxon>Halomonadaceae</taxon>
        <taxon>Larsenimonas</taxon>
    </lineage>
</organism>
<keyword evidence="7" id="KW-1185">Reference proteome</keyword>
<feature type="active site" description="Nucleophile" evidence="3">
    <location>
        <position position="107"/>
    </location>
</feature>
<reference evidence="6" key="1">
    <citation type="submission" date="2022-11" db="EMBL/GenBank/DDBJ databases">
        <title>Larsenimonas rhizosphaerae sp. nov., isolated from a tidal mudflat.</title>
        <authorList>
            <person name="Lee S.D."/>
            <person name="Kim I.S."/>
        </authorList>
    </citation>
    <scope>NUCLEOTIDE SEQUENCE</scope>
    <source>
        <strain evidence="6">GH2-1</strain>
    </source>
</reference>
<dbReference type="InterPro" id="IPR040449">
    <property type="entry name" value="Peptidase_S66_N"/>
</dbReference>
<keyword evidence="2" id="KW-0378">Hydrolase</keyword>
<evidence type="ECO:0000256" key="3">
    <source>
        <dbReference type="PIRSR" id="PIRSR028757-1"/>
    </source>
</evidence>
<evidence type="ECO:0000256" key="1">
    <source>
        <dbReference type="ARBA" id="ARBA00010233"/>
    </source>
</evidence>
<dbReference type="PANTHER" id="PTHR30237:SF5">
    <property type="entry name" value="CARBOXYPEPTIDASE VC_A0337-RELATED"/>
    <property type="match status" value="1"/>
</dbReference>
<dbReference type="GO" id="GO:0016787">
    <property type="term" value="F:hydrolase activity"/>
    <property type="evidence" value="ECO:0007669"/>
    <property type="project" value="UniProtKB-KW"/>
</dbReference>
<sequence>MLEPGALIGFFSPSSPATAFAPDRTRRAIQYLTQQGYRVKAGHLTGNSDGYRAGSIKARADEINTLVRDPEVRVLMATIGGHNSNALLPYLDWETLAADPKIIVGYSDATALLLGIYARLGLVTFYGPTLVASFGEQPPLVDQTFASFQNMTVSSGETSLRYNMPPDWTDAYVPWETQHHAKPTQANRWHFDGSGVIEGRVIGGNLHTMAGIWGSIYMPEIQEGDILLIEDSQKTIAAVERHIAHLALCGVLERIAALIIGKHERLDDQGSGKTTIDVVREVLDGRPLPIVDGMDVGHTHPMLTVPIGATLRIDFTRESVTLLPR</sequence>
<dbReference type="Gene3D" id="3.50.30.60">
    <property type="entry name" value="LD-carboxypeptidase A C-terminal domain-like"/>
    <property type="match status" value="1"/>
</dbReference>
<evidence type="ECO:0000259" key="4">
    <source>
        <dbReference type="Pfam" id="PF02016"/>
    </source>
</evidence>
<feature type="domain" description="LD-carboxypeptidase N-terminal" evidence="4">
    <location>
        <begin position="8"/>
        <end position="127"/>
    </location>
</feature>
<name>A0AA41ZLF7_9GAMM</name>
<feature type="active site" description="Charge relay system" evidence="3">
    <location>
        <position position="230"/>
    </location>
</feature>
<evidence type="ECO:0000313" key="7">
    <source>
        <dbReference type="Proteomes" id="UP001165678"/>
    </source>
</evidence>
<protein>
    <submittedName>
        <fullName evidence="6">LD-carboxypeptidase</fullName>
    </submittedName>
</protein>
<dbReference type="InterPro" id="IPR027478">
    <property type="entry name" value="LdcA_N"/>
</dbReference>
<evidence type="ECO:0000259" key="5">
    <source>
        <dbReference type="Pfam" id="PF17676"/>
    </source>
</evidence>
<dbReference type="Gene3D" id="3.40.50.10740">
    <property type="entry name" value="Class I glutamine amidotransferase-like"/>
    <property type="match status" value="1"/>
</dbReference>
<dbReference type="AlphaFoldDB" id="A0AA41ZLF7"/>
<proteinExistence type="inferred from homology"/>
<dbReference type="Pfam" id="PF02016">
    <property type="entry name" value="Peptidase_S66"/>
    <property type="match status" value="1"/>
</dbReference>
<comment type="caution">
    <text evidence="6">The sequence shown here is derived from an EMBL/GenBank/DDBJ whole genome shotgun (WGS) entry which is preliminary data.</text>
</comment>
<feature type="domain" description="LD-carboxypeptidase C-terminal" evidence="5">
    <location>
        <begin position="198"/>
        <end position="313"/>
    </location>
</feature>
<dbReference type="Proteomes" id="UP001165678">
    <property type="component" value="Unassembled WGS sequence"/>
</dbReference>
<dbReference type="PIRSF" id="PIRSF028757">
    <property type="entry name" value="LD-carboxypeptidase"/>
    <property type="match status" value="1"/>
</dbReference>
<dbReference type="Pfam" id="PF17676">
    <property type="entry name" value="Peptidase_S66C"/>
    <property type="match status" value="1"/>
</dbReference>
<dbReference type="SUPFAM" id="SSF52317">
    <property type="entry name" value="Class I glutamine amidotransferase-like"/>
    <property type="match status" value="1"/>
</dbReference>